<evidence type="ECO:0000313" key="4">
    <source>
        <dbReference type="Proteomes" id="UP000663832"/>
    </source>
</evidence>
<dbReference type="AlphaFoldDB" id="A0A813VCU5"/>
<feature type="transmembrane region" description="Helical" evidence="1">
    <location>
        <begin position="88"/>
        <end position="108"/>
    </location>
</feature>
<protein>
    <submittedName>
        <fullName evidence="2">Uncharacterized protein</fullName>
    </submittedName>
</protein>
<gene>
    <name evidence="2" type="ORF">BJG266_LOCUS7073</name>
    <name evidence="3" type="ORF">QVE165_LOCUS13612</name>
</gene>
<keyword evidence="4" id="KW-1185">Reference proteome</keyword>
<evidence type="ECO:0000313" key="5">
    <source>
        <dbReference type="Proteomes" id="UP000663877"/>
    </source>
</evidence>
<name>A0A813VCU5_9BILA</name>
<accession>A0A813VCU5</accession>
<dbReference type="OrthoDB" id="10019810at2759"/>
<keyword evidence="1" id="KW-0812">Transmembrane</keyword>
<keyword evidence="1" id="KW-0472">Membrane</keyword>
<feature type="transmembrane region" description="Helical" evidence="1">
    <location>
        <begin position="46"/>
        <end position="68"/>
    </location>
</feature>
<dbReference type="Proteomes" id="UP000663877">
    <property type="component" value="Unassembled WGS sequence"/>
</dbReference>
<dbReference type="Proteomes" id="UP000663832">
    <property type="component" value="Unassembled WGS sequence"/>
</dbReference>
<evidence type="ECO:0000256" key="1">
    <source>
        <dbReference type="SAM" id="Phobius"/>
    </source>
</evidence>
<feature type="transmembrane region" description="Helical" evidence="1">
    <location>
        <begin position="5"/>
        <end position="26"/>
    </location>
</feature>
<feature type="transmembrane region" description="Helical" evidence="1">
    <location>
        <begin position="140"/>
        <end position="165"/>
    </location>
</feature>
<proteinExistence type="predicted"/>
<comment type="caution">
    <text evidence="2">The sequence shown here is derived from an EMBL/GenBank/DDBJ whole genome shotgun (WGS) entry which is preliminary data.</text>
</comment>
<organism evidence="2 5">
    <name type="scientific">Adineta steineri</name>
    <dbReference type="NCBI Taxonomy" id="433720"/>
    <lineage>
        <taxon>Eukaryota</taxon>
        <taxon>Metazoa</taxon>
        <taxon>Spiralia</taxon>
        <taxon>Gnathifera</taxon>
        <taxon>Rotifera</taxon>
        <taxon>Eurotatoria</taxon>
        <taxon>Bdelloidea</taxon>
        <taxon>Adinetida</taxon>
        <taxon>Adinetidae</taxon>
        <taxon>Adineta</taxon>
    </lineage>
</organism>
<keyword evidence="1" id="KW-1133">Transmembrane helix</keyword>
<dbReference type="EMBL" id="CAJNOI010000021">
    <property type="protein sequence ID" value="CAF0836468.1"/>
    <property type="molecule type" value="Genomic_DNA"/>
</dbReference>
<reference evidence="2" key="1">
    <citation type="submission" date="2021-02" db="EMBL/GenBank/DDBJ databases">
        <authorList>
            <person name="Nowell W R."/>
        </authorList>
    </citation>
    <scope>NUCLEOTIDE SEQUENCE</scope>
</reference>
<evidence type="ECO:0000313" key="2">
    <source>
        <dbReference type="EMBL" id="CAF0836468.1"/>
    </source>
</evidence>
<dbReference type="EMBL" id="CAJNOM010000070">
    <property type="protein sequence ID" value="CAF0976306.1"/>
    <property type="molecule type" value="Genomic_DNA"/>
</dbReference>
<sequence>MNRHLIIGICGVITFIIPLIQLSIGFNQVVDDGHDANKICRAASDLPLLLAIGGIFALFFLGTAYGFLAMIASIDDKQSDISGKTPKILLGLVSFSFGAITFIFFILIQMRVYGAYSNGVQFNNQTATNYCRSTVMGGGLAMIILTYINVLIFTSIVIFVIVIAYTKRKEKKQENIEMNADNN</sequence>
<evidence type="ECO:0000313" key="3">
    <source>
        <dbReference type="EMBL" id="CAF0976306.1"/>
    </source>
</evidence>